<feature type="region of interest" description="Disordered" evidence="34">
    <location>
        <begin position="245"/>
        <end position="323"/>
    </location>
</feature>
<dbReference type="PANTHER" id="PTHR11042:SF163">
    <property type="entry name" value="INTERFERON-INDUCED, DOUBLE-STRANDED RNA-ACTIVATED PROTEIN KINASE"/>
    <property type="match status" value="1"/>
</dbReference>
<keyword evidence="6" id="KW-1017">Isopeptide bond</keyword>
<evidence type="ECO:0000256" key="12">
    <source>
        <dbReference type="ARBA" id="ARBA00022741"/>
    </source>
</evidence>
<keyword evidence="18" id="KW-0007">Acetylation</keyword>
<dbReference type="InterPro" id="IPR050339">
    <property type="entry name" value="CC_SR_Kinase"/>
</dbReference>
<dbReference type="GO" id="GO:0005524">
    <property type="term" value="F:ATP binding"/>
    <property type="evidence" value="ECO:0007669"/>
    <property type="project" value="UniProtKB-UniRule"/>
</dbReference>
<evidence type="ECO:0000256" key="21">
    <source>
        <dbReference type="ARBA" id="ARBA00023137"/>
    </source>
</evidence>
<evidence type="ECO:0000256" key="18">
    <source>
        <dbReference type="ARBA" id="ARBA00022990"/>
    </source>
</evidence>
<feature type="compositionally biased region" description="Polar residues" evidence="34">
    <location>
        <begin position="255"/>
        <end position="279"/>
    </location>
</feature>
<dbReference type="Gene3D" id="3.30.200.20">
    <property type="entry name" value="Phosphorylase Kinase, domain 1"/>
    <property type="match status" value="1"/>
</dbReference>
<evidence type="ECO:0000256" key="1">
    <source>
        <dbReference type="ARBA" id="ARBA00004123"/>
    </source>
</evidence>
<keyword evidence="37" id="KW-1185">Reference proteome</keyword>
<dbReference type="EC" id="2.7.11.1" evidence="4"/>
<comment type="subcellular location">
    <subcellularLocation>
        <location evidence="2">Cytoplasm</location>
        <location evidence="2">Perinuclear region</location>
    </subcellularLocation>
    <subcellularLocation>
        <location evidence="1">Nucleus</location>
    </subcellularLocation>
</comment>
<keyword evidence="16" id="KW-0391">Immunity</keyword>
<dbReference type="AlphaFoldDB" id="A0A3Q7P089"/>
<dbReference type="InParanoid" id="A0A3Q7P089"/>
<evidence type="ECO:0000256" key="6">
    <source>
        <dbReference type="ARBA" id="ARBA00022499"/>
    </source>
</evidence>
<keyword evidence="7" id="KW-0723">Serine/threonine-protein kinase</keyword>
<dbReference type="GO" id="GO:0004715">
    <property type="term" value="F:non-membrane spanning protein tyrosine kinase activity"/>
    <property type="evidence" value="ECO:0007669"/>
    <property type="project" value="UniProtKB-EC"/>
</dbReference>
<dbReference type="InterPro" id="IPR017441">
    <property type="entry name" value="Protein_kinase_ATP_BS"/>
</dbReference>
<evidence type="ECO:0000256" key="32">
    <source>
        <dbReference type="PROSITE-ProRule" id="PRU00266"/>
    </source>
</evidence>
<evidence type="ECO:0000256" key="19">
    <source>
        <dbReference type="ARBA" id="ARBA00023015"/>
    </source>
</evidence>
<evidence type="ECO:0000259" key="36">
    <source>
        <dbReference type="PROSITE" id="PS50137"/>
    </source>
</evidence>
<keyword evidence="5" id="KW-0963">Cytoplasm</keyword>
<keyword evidence="22" id="KW-0804">Transcription</keyword>
<evidence type="ECO:0000256" key="29">
    <source>
        <dbReference type="ARBA" id="ARBA00076023"/>
    </source>
</evidence>
<dbReference type="InterPro" id="IPR011009">
    <property type="entry name" value="Kinase-like_dom_sf"/>
</dbReference>
<dbReference type="PROSITE" id="PS50137">
    <property type="entry name" value="DS_RBD"/>
    <property type="match status" value="2"/>
</dbReference>
<evidence type="ECO:0000256" key="23">
    <source>
        <dbReference type="ARBA" id="ARBA00023242"/>
    </source>
</evidence>
<feature type="domain" description="DRBM" evidence="36">
    <location>
        <begin position="163"/>
        <end position="230"/>
    </location>
</feature>
<dbReference type="PROSITE" id="PS00107">
    <property type="entry name" value="PROTEIN_KINASE_ATP"/>
    <property type="match status" value="1"/>
</dbReference>
<dbReference type="GO" id="GO:0048471">
    <property type="term" value="C:perinuclear region of cytoplasm"/>
    <property type="evidence" value="ECO:0007669"/>
    <property type="project" value="UniProtKB-SubCell"/>
</dbReference>
<dbReference type="Gene3D" id="3.30.160.20">
    <property type="match status" value="2"/>
</dbReference>
<dbReference type="FunCoup" id="A0A3Q7P089">
    <property type="interactions" value="4"/>
</dbReference>
<dbReference type="GO" id="GO:0005634">
    <property type="term" value="C:nucleus"/>
    <property type="evidence" value="ECO:0007669"/>
    <property type="project" value="UniProtKB-SubCell"/>
</dbReference>
<dbReference type="InterPro" id="IPR014720">
    <property type="entry name" value="dsRBD_dom"/>
</dbReference>
<evidence type="ECO:0000256" key="14">
    <source>
        <dbReference type="ARBA" id="ARBA00022840"/>
    </source>
</evidence>
<evidence type="ECO:0000256" key="7">
    <source>
        <dbReference type="ARBA" id="ARBA00022527"/>
    </source>
</evidence>
<evidence type="ECO:0000256" key="22">
    <source>
        <dbReference type="ARBA" id="ARBA00023163"/>
    </source>
</evidence>
<keyword evidence="13 38" id="KW-0418">Kinase</keyword>
<dbReference type="Gene3D" id="1.10.510.10">
    <property type="entry name" value="Transferase(Phosphotransferase) domain 1"/>
    <property type="match status" value="1"/>
</dbReference>
<dbReference type="SUPFAM" id="SSF54768">
    <property type="entry name" value="dsRNA-binding domain-like"/>
    <property type="match status" value="2"/>
</dbReference>
<protein>
    <recommendedName>
        <fullName evidence="27">Interferon-induced, double-stranded RNA-activated protein kinase</fullName>
        <ecNumber evidence="3">2.7.10.2</ecNumber>
        <ecNumber evidence="4">2.7.11.1</ecNumber>
    </recommendedName>
    <alternativeName>
        <fullName evidence="30">Eukaryotic translation initiation factor 2-alpha kinase 2</fullName>
    </alternativeName>
    <alternativeName>
        <fullName evidence="31">Interferon-inducible RNA-dependent protein kinase</fullName>
    </alternativeName>
    <alternativeName>
        <fullName evidence="28">Protein kinase RNA-activated</fullName>
    </alternativeName>
    <alternativeName>
        <fullName evidence="29">Tyrosine-protein kinase EIF2AK2</fullName>
    </alternativeName>
</protein>
<keyword evidence="17 32" id="KW-0694">RNA-binding</keyword>
<keyword evidence="11" id="KW-0677">Repeat</keyword>
<dbReference type="GO" id="GO:0045087">
    <property type="term" value="P:innate immune response"/>
    <property type="evidence" value="ECO:0007669"/>
    <property type="project" value="UniProtKB-KW"/>
</dbReference>
<evidence type="ECO:0000256" key="34">
    <source>
        <dbReference type="SAM" id="MobiDB-lite"/>
    </source>
</evidence>
<name>A0A3Q7P089_CALUR</name>
<dbReference type="FunFam" id="1.10.510.10:FF:000251">
    <property type="entry name" value="eukaryotic translation initiation factor 2-alpha kinase 3"/>
    <property type="match status" value="1"/>
</dbReference>
<keyword evidence="20" id="KW-0051">Antiviral defense</keyword>
<keyword evidence="8" id="KW-0597">Phosphoprotein</keyword>
<dbReference type="SMART" id="SM00220">
    <property type="entry name" value="S_TKc"/>
    <property type="match status" value="1"/>
</dbReference>
<dbReference type="Pfam" id="PF00069">
    <property type="entry name" value="Pkinase"/>
    <property type="match status" value="1"/>
</dbReference>
<organism evidence="37 38">
    <name type="scientific">Callorhinus ursinus</name>
    <name type="common">Northern fur seal</name>
    <dbReference type="NCBI Taxonomy" id="34884"/>
    <lineage>
        <taxon>Eukaryota</taxon>
        <taxon>Metazoa</taxon>
        <taxon>Chordata</taxon>
        <taxon>Craniata</taxon>
        <taxon>Vertebrata</taxon>
        <taxon>Euteleostomi</taxon>
        <taxon>Mammalia</taxon>
        <taxon>Eutheria</taxon>
        <taxon>Laurasiatheria</taxon>
        <taxon>Carnivora</taxon>
        <taxon>Caniformia</taxon>
        <taxon>Pinnipedia</taxon>
        <taxon>Otariidae</taxon>
        <taxon>Callorhinus</taxon>
    </lineage>
</organism>
<keyword evidence="10" id="KW-0808">Transferase</keyword>
<evidence type="ECO:0000256" key="30">
    <source>
        <dbReference type="ARBA" id="ARBA00076429"/>
    </source>
</evidence>
<dbReference type="FunFam" id="3.30.200.20:FF:000536">
    <property type="entry name" value="Eukaryotic translation initiation factor 2-alpha kinase 2"/>
    <property type="match status" value="1"/>
</dbReference>
<gene>
    <name evidence="38" type="primary">EIF2AK2</name>
</gene>
<keyword evidence="23" id="KW-0539">Nucleus</keyword>
<keyword evidence="14 33" id="KW-0067">ATP-binding</keyword>
<keyword evidence="19" id="KW-0805">Transcription regulation</keyword>
<dbReference type="GO" id="GO:0004694">
    <property type="term" value="F:eukaryotic translation initiation factor 2alpha kinase activity"/>
    <property type="evidence" value="ECO:0007669"/>
    <property type="project" value="TreeGrafter"/>
</dbReference>
<sequence>MREEDFVRKFPLDLCGAEMSLIEKILLTLFRLLHWTGVIRLNMFCLTFSKYLFCSRLLEEMANERPPSFFIEELNTYCQKHSLVLRYYELSKEGPAHNLKFTFQVTINERKYSEAEGKSKKEAKNAAAKLAIEKLNRESKAVSSLSLTTTDSSEGLGVGSIENFIGRMNRLAQKEKLSVNYEPCESKEYGPERFYYRCKIGQKEYAVGGGATKQEAKQMAAKFAHEQIQSEKTLMGYSSFQKDDSLLQKDEESSDSWTTSPSDLGNNTSVRSISASKSPLENDFSPSAPEGNCNSNSVNNSSSPLSNVRSSEKKVKRSLAPNFNSPVTKENKYTVDARFACDFTEITPIGSGGYGQVFKAKHKIDGKTYVIKRVKYDKEKKVEREVKALAALDHPNIVHYYGCWAGNDYHLEDSINPSRAKIKCLLIQMEFCDKGTLEAWIDDRRGKTQDKPLSLELYEQIAAGVEYIHGKQLIHRDLKPGNIFLVNTKHIKIGDFGLVTSLKDCANRTSNTGTFTYMSPEQISSQEYGKEVDIFALGLILAELLYICPTLSETIKIFKDLRTDKFSDMFDDREKILLRKLLSHDPTKRPNASEILETLKEWKNVVKNERSTW</sequence>
<evidence type="ECO:0000256" key="5">
    <source>
        <dbReference type="ARBA" id="ARBA00022490"/>
    </source>
</evidence>
<dbReference type="GO" id="GO:0003723">
    <property type="term" value="F:RNA binding"/>
    <property type="evidence" value="ECO:0007669"/>
    <property type="project" value="UniProtKB-UniRule"/>
</dbReference>
<dbReference type="GO" id="GO:0051607">
    <property type="term" value="P:defense response to virus"/>
    <property type="evidence" value="ECO:0007669"/>
    <property type="project" value="UniProtKB-KW"/>
</dbReference>
<feature type="binding site" evidence="33">
    <location>
        <position position="372"/>
    </location>
    <ligand>
        <name>ATP</name>
        <dbReference type="ChEBI" id="CHEBI:30616"/>
    </ligand>
</feature>
<evidence type="ECO:0000256" key="13">
    <source>
        <dbReference type="ARBA" id="ARBA00022777"/>
    </source>
</evidence>
<dbReference type="FunFam" id="3.30.160.20:FF:000045">
    <property type="entry name" value="Eukaryotic translation initiation factor 2-alpha kinase 2"/>
    <property type="match status" value="1"/>
</dbReference>
<proteinExistence type="inferred from homology"/>
<dbReference type="PROSITE" id="PS50011">
    <property type="entry name" value="PROTEIN_KINASE_DOM"/>
    <property type="match status" value="1"/>
</dbReference>
<keyword evidence="9" id="KW-0399">Innate immunity</keyword>
<feature type="domain" description="DRBM" evidence="36">
    <location>
        <begin position="69"/>
        <end position="137"/>
    </location>
</feature>
<evidence type="ECO:0000256" key="31">
    <source>
        <dbReference type="ARBA" id="ARBA00078605"/>
    </source>
</evidence>
<evidence type="ECO:0000313" key="37">
    <source>
        <dbReference type="Proteomes" id="UP000286641"/>
    </source>
</evidence>
<dbReference type="InterPro" id="IPR000719">
    <property type="entry name" value="Prot_kinase_dom"/>
</dbReference>
<evidence type="ECO:0000256" key="10">
    <source>
        <dbReference type="ARBA" id="ARBA00022679"/>
    </source>
</evidence>
<evidence type="ECO:0000259" key="35">
    <source>
        <dbReference type="PROSITE" id="PS50011"/>
    </source>
</evidence>
<dbReference type="PANTHER" id="PTHR11042">
    <property type="entry name" value="EUKARYOTIC TRANSLATION INITIATION FACTOR 2-ALPHA KINASE EIF2-ALPHA KINASE -RELATED"/>
    <property type="match status" value="1"/>
</dbReference>
<reference key="1">
    <citation type="submission" date="2019-01" db="UniProtKB">
        <authorList>
            <consortium name="RefSeq"/>
        </authorList>
    </citation>
    <scope>IDENTIFICATION</scope>
</reference>
<comment type="catalytic activity">
    <reaction evidence="25">
        <text>L-threonyl-[protein] + ATP = O-phospho-L-threonyl-[protein] + ADP + H(+)</text>
        <dbReference type="Rhea" id="RHEA:46608"/>
        <dbReference type="Rhea" id="RHEA-COMP:11060"/>
        <dbReference type="Rhea" id="RHEA-COMP:11605"/>
        <dbReference type="ChEBI" id="CHEBI:15378"/>
        <dbReference type="ChEBI" id="CHEBI:30013"/>
        <dbReference type="ChEBI" id="CHEBI:30616"/>
        <dbReference type="ChEBI" id="CHEBI:61977"/>
        <dbReference type="ChEBI" id="CHEBI:456216"/>
        <dbReference type="EC" id="2.7.11.1"/>
    </reaction>
</comment>
<evidence type="ECO:0000256" key="8">
    <source>
        <dbReference type="ARBA" id="ARBA00022553"/>
    </source>
</evidence>
<evidence type="ECO:0000256" key="4">
    <source>
        <dbReference type="ARBA" id="ARBA00012513"/>
    </source>
</evidence>
<dbReference type="Pfam" id="PF00035">
    <property type="entry name" value="dsrm"/>
    <property type="match status" value="2"/>
</dbReference>
<evidence type="ECO:0000256" key="28">
    <source>
        <dbReference type="ARBA" id="ARBA00075411"/>
    </source>
</evidence>
<keyword evidence="12 33" id="KW-0547">Nucleotide-binding</keyword>
<evidence type="ECO:0000256" key="2">
    <source>
        <dbReference type="ARBA" id="ARBA00004556"/>
    </source>
</evidence>
<dbReference type="SMART" id="SM00358">
    <property type="entry name" value="DSRM"/>
    <property type="match status" value="2"/>
</dbReference>
<dbReference type="Proteomes" id="UP000286641">
    <property type="component" value="Unplaced"/>
</dbReference>
<dbReference type="PROSITE" id="PS00108">
    <property type="entry name" value="PROTEIN_KINASE_ST"/>
    <property type="match status" value="1"/>
</dbReference>
<evidence type="ECO:0000256" key="17">
    <source>
        <dbReference type="ARBA" id="ARBA00022884"/>
    </source>
</evidence>
<evidence type="ECO:0000256" key="15">
    <source>
        <dbReference type="ARBA" id="ARBA00022843"/>
    </source>
</evidence>
<evidence type="ECO:0000256" key="33">
    <source>
        <dbReference type="PROSITE-ProRule" id="PRU10141"/>
    </source>
</evidence>
<evidence type="ECO:0000256" key="24">
    <source>
        <dbReference type="ARBA" id="ARBA00037982"/>
    </source>
</evidence>
<evidence type="ECO:0000256" key="3">
    <source>
        <dbReference type="ARBA" id="ARBA00011903"/>
    </source>
</evidence>
<dbReference type="InterPro" id="IPR008271">
    <property type="entry name" value="Ser/Thr_kinase_AS"/>
</dbReference>
<evidence type="ECO:0000256" key="26">
    <source>
        <dbReference type="ARBA" id="ARBA00048679"/>
    </source>
</evidence>
<evidence type="ECO:0000256" key="20">
    <source>
        <dbReference type="ARBA" id="ARBA00023118"/>
    </source>
</evidence>
<keyword evidence="21" id="KW-0829">Tyrosine-protein kinase</keyword>
<dbReference type="RefSeq" id="XP_025723837.1">
    <property type="nucleotide sequence ID" value="XM_025868052.1"/>
</dbReference>
<evidence type="ECO:0000313" key="38">
    <source>
        <dbReference type="RefSeq" id="XP_025723837.1"/>
    </source>
</evidence>
<feature type="compositionally biased region" description="Low complexity" evidence="34">
    <location>
        <begin position="292"/>
        <end position="309"/>
    </location>
</feature>
<keyword evidence="15" id="KW-0832">Ubl conjugation</keyword>
<evidence type="ECO:0000256" key="11">
    <source>
        <dbReference type="ARBA" id="ARBA00022737"/>
    </source>
</evidence>
<dbReference type="SUPFAM" id="SSF56112">
    <property type="entry name" value="Protein kinase-like (PK-like)"/>
    <property type="match status" value="1"/>
</dbReference>
<evidence type="ECO:0000256" key="16">
    <source>
        <dbReference type="ARBA" id="ARBA00022859"/>
    </source>
</evidence>
<evidence type="ECO:0000256" key="9">
    <source>
        <dbReference type="ARBA" id="ARBA00022588"/>
    </source>
</evidence>
<dbReference type="CTD" id="5610"/>
<feature type="domain" description="Protein kinase" evidence="35">
    <location>
        <begin position="343"/>
        <end position="603"/>
    </location>
</feature>
<dbReference type="EC" id="2.7.10.2" evidence="3"/>
<comment type="similarity">
    <text evidence="24">Belongs to the protein kinase superfamily. Ser/Thr protein kinase family. GCN2 subfamily.</text>
</comment>
<reference evidence="38" key="2">
    <citation type="submission" date="2025-08" db="UniProtKB">
        <authorList>
            <consortium name="RefSeq"/>
        </authorList>
    </citation>
    <scope>IDENTIFICATION</scope>
    <source>
        <tissue evidence="38">Blood</tissue>
    </source>
</reference>
<evidence type="ECO:0000256" key="27">
    <source>
        <dbReference type="ARBA" id="ARBA00068989"/>
    </source>
</evidence>
<accession>A0A3Q7P089</accession>
<comment type="catalytic activity">
    <reaction evidence="26">
        <text>L-seryl-[protein] + ATP = O-phospho-L-seryl-[protein] + ADP + H(+)</text>
        <dbReference type="Rhea" id="RHEA:17989"/>
        <dbReference type="Rhea" id="RHEA-COMP:9863"/>
        <dbReference type="Rhea" id="RHEA-COMP:11604"/>
        <dbReference type="ChEBI" id="CHEBI:15378"/>
        <dbReference type="ChEBI" id="CHEBI:29999"/>
        <dbReference type="ChEBI" id="CHEBI:30616"/>
        <dbReference type="ChEBI" id="CHEBI:83421"/>
        <dbReference type="ChEBI" id="CHEBI:456216"/>
        <dbReference type="EC" id="2.7.11.1"/>
    </reaction>
</comment>
<evidence type="ECO:0000256" key="25">
    <source>
        <dbReference type="ARBA" id="ARBA00047899"/>
    </source>
</evidence>